<dbReference type="GO" id="GO:0004519">
    <property type="term" value="F:endonuclease activity"/>
    <property type="evidence" value="ECO:0007669"/>
    <property type="project" value="UniProtKB-KW"/>
</dbReference>
<evidence type="ECO:0000313" key="3">
    <source>
        <dbReference type="Proteomes" id="UP000295217"/>
    </source>
</evidence>
<dbReference type="PANTHER" id="PTHR14859:SF1">
    <property type="entry name" value="PGAP2-INTERACTING PROTEIN"/>
    <property type="match status" value="1"/>
</dbReference>
<evidence type="ECO:0000313" key="2">
    <source>
        <dbReference type="EMBL" id="TDD65271.1"/>
    </source>
</evidence>
<dbReference type="RefSeq" id="WP_132107030.1">
    <property type="nucleotide sequence ID" value="NZ_SMLB01000054.1"/>
</dbReference>
<gene>
    <name evidence="2" type="ORF">E1262_25745</name>
</gene>
<sequence>MPETRILHWNIHSWCDDADASNADAVAALIEETDPQIVSLVEVDEPWGGPSTLGQLAGRLGFAWVFPPTVHYGDDAGPRGGYGNALLVKAPIRAVQQWQLRWPPGLYDGSESSEARTVLLVRLDLGGSGLWIGSTHLPRRSAPARAAALDRLLSLSRGLDAPWLVCGDFNTPAASWVPADGSVLVRPESAQASYPTASPAEPIDYVVASPSLTVRAELLDRAGSDHLPLLATLAQPLS</sequence>
<dbReference type="Pfam" id="PF03372">
    <property type="entry name" value="Exo_endo_phos"/>
    <property type="match status" value="1"/>
</dbReference>
<keyword evidence="3" id="KW-1185">Reference proteome</keyword>
<dbReference type="AlphaFoldDB" id="A0A4R5A0P5"/>
<proteinExistence type="predicted"/>
<dbReference type="EMBL" id="SMLB01000054">
    <property type="protein sequence ID" value="TDD65271.1"/>
    <property type="molecule type" value="Genomic_DNA"/>
</dbReference>
<evidence type="ECO:0000259" key="1">
    <source>
        <dbReference type="Pfam" id="PF03372"/>
    </source>
</evidence>
<dbReference type="Gene3D" id="3.60.10.10">
    <property type="entry name" value="Endonuclease/exonuclease/phosphatase"/>
    <property type="match status" value="1"/>
</dbReference>
<keyword evidence="2" id="KW-0540">Nuclease</keyword>
<keyword evidence="2" id="KW-0255">Endonuclease</keyword>
<dbReference type="GO" id="GO:0006506">
    <property type="term" value="P:GPI anchor biosynthetic process"/>
    <property type="evidence" value="ECO:0007669"/>
    <property type="project" value="TreeGrafter"/>
</dbReference>
<name>A0A4R5A0P5_9ACTN</name>
<dbReference type="GO" id="GO:0004527">
    <property type="term" value="F:exonuclease activity"/>
    <property type="evidence" value="ECO:0007669"/>
    <property type="project" value="UniProtKB-KW"/>
</dbReference>
<reference evidence="2 3" key="1">
    <citation type="submission" date="2019-02" db="EMBL/GenBank/DDBJ databases">
        <title>Draft genome sequences of novel Actinobacteria.</title>
        <authorList>
            <person name="Sahin N."/>
            <person name="Ay H."/>
            <person name="Saygin H."/>
        </authorList>
    </citation>
    <scope>NUCLEOTIDE SEQUENCE [LARGE SCALE GENOMIC DNA]</scope>
    <source>
        <strain evidence="2 3">8K307</strain>
    </source>
</reference>
<comment type="caution">
    <text evidence="2">The sequence shown here is derived from an EMBL/GenBank/DDBJ whole genome shotgun (WGS) entry which is preliminary data.</text>
</comment>
<dbReference type="InterPro" id="IPR051916">
    <property type="entry name" value="GPI-anchor_lipid_remodeler"/>
</dbReference>
<dbReference type="SUPFAM" id="SSF56219">
    <property type="entry name" value="DNase I-like"/>
    <property type="match status" value="1"/>
</dbReference>
<keyword evidence="2" id="KW-0378">Hydrolase</keyword>
<dbReference type="GO" id="GO:0016020">
    <property type="term" value="C:membrane"/>
    <property type="evidence" value="ECO:0007669"/>
    <property type="project" value="GOC"/>
</dbReference>
<dbReference type="PANTHER" id="PTHR14859">
    <property type="entry name" value="CALCOFLUOR WHITE HYPERSENSITIVE PROTEIN PRECURSOR"/>
    <property type="match status" value="1"/>
</dbReference>
<dbReference type="Proteomes" id="UP000295217">
    <property type="component" value="Unassembled WGS sequence"/>
</dbReference>
<dbReference type="InterPro" id="IPR036691">
    <property type="entry name" value="Endo/exonu/phosph_ase_sf"/>
</dbReference>
<accession>A0A4R5A0P5</accession>
<keyword evidence="2" id="KW-0269">Exonuclease</keyword>
<dbReference type="OrthoDB" id="155529at2"/>
<organism evidence="2 3">
    <name type="scientific">Jiangella aurantiaca</name>
    <dbReference type="NCBI Taxonomy" id="2530373"/>
    <lineage>
        <taxon>Bacteria</taxon>
        <taxon>Bacillati</taxon>
        <taxon>Actinomycetota</taxon>
        <taxon>Actinomycetes</taxon>
        <taxon>Jiangellales</taxon>
        <taxon>Jiangellaceae</taxon>
        <taxon>Jiangella</taxon>
    </lineage>
</organism>
<dbReference type="InterPro" id="IPR005135">
    <property type="entry name" value="Endo/exonuclease/phosphatase"/>
</dbReference>
<protein>
    <submittedName>
        <fullName evidence="2">Endonuclease/exonuclease/phosphatase family protein</fullName>
    </submittedName>
</protein>
<feature type="domain" description="Endonuclease/exonuclease/phosphatase" evidence="1">
    <location>
        <begin position="18"/>
        <end position="226"/>
    </location>
</feature>